<dbReference type="InterPro" id="IPR037110">
    <property type="entry name" value="Betagal_dom2_sf"/>
</dbReference>
<comment type="similarity">
    <text evidence="2 9">Belongs to the glycosyl hydrolase 35 family.</text>
</comment>
<dbReference type="PANTHER" id="PTHR23421">
    <property type="entry name" value="BETA-GALACTOSIDASE RELATED"/>
    <property type="match status" value="1"/>
</dbReference>
<dbReference type="InterPro" id="IPR017853">
    <property type="entry name" value="GH"/>
</dbReference>
<dbReference type="InterPro" id="IPR019801">
    <property type="entry name" value="Glyco_hydro_35_CS"/>
</dbReference>
<evidence type="ECO:0000259" key="11">
    <source>
        <dbReference type="SMART" id="SM01029"/>
    </source>
</evidence>
<dbReference type="SMART" id="SM01029">
    <property type="entry name" value="BetaGal_dom2"/>
    <property type="match status" value="1"/>
</dbReference>
<dbReference type="SUPFAM" id="SSF49785">
    <property type="entry name" value="Galactose-binding domain-like"/>
    <property type="match status" value="1"/>
</dbReference>
<dbReference type="STRING" id="416450.A0A1V6QCF8"/>
<evidence type="ECO:0000256" key="8">
    <source>
        <dbReference type="RuleBase" id="RU000675"/>
    </source>
</evidence>
<dbReference type="GO" id="GO:0005975">
    <property type="term" value="P:carbohydrate metabolic process"/>
    <property type="evidence" value="ECO:0007669"/>
    <property type="project" value="InterPro"/>
</dbReference>
<evidence type="ECO:0000256" key="10">
    <source>
        <dbReference type="SAM" id="SignalP"/>
    </source>
</evidence>
<dbReference type="InterPro" id="IPR001944">
    <property type="entry name" value="Glycoside_Hdrlase_35"/>
</dbReference>
<dbReference type="EMBL" id="MDYN01000007">
    <property type="protein sequence ID" value="OQD86712.1"/>
    <property type="molecule type" value="Genomic_DNA"/>
</dbReference>
<evidence type="ECO:0000256" key="3">
    <source>
        <dbReference type="ARBA" id="ARBA00012756"/>
    </source>
</evidence>
<dbReference type="Pfam" id="PF10435">
    <property type="entry name" value="BetaGal_dom2"/>
    <property type="match status" value="1"/>
</dbReference>
<dbReference type="InterPro" id="IPR025300">
    <property type="entry name" value="BetaGal_jelly_roll_dom"/>
</dbReference>
<dbReference type="Gene3D" id="2.60.390.10">
    <property type="entry name" value="Beta-galactosidase, domain 3"/>
    <property type="match status" value="1"/>
</dbReference>
<comment type="catalytic activity">
    <reaction evidence="1 8">
        <text>Hydrolysis of terminal non-reducing beta-D-galactose residues in beta-D-galactosides.</text>
        <dbReference type="EC" id="3.2.1.23"/>
    </reaction>
</comment>
<dbReference type="GO" id="GO:0004565">
    <property type="term" value="F:beta-galactosidase activity"/>
    <property type="evidence" value="ECO:0007669"/>
    <property type="project" value="UniProtKB-EC"/>
</dbReference>
<reference evidence="13" key="1">
    <citation type="journal article" date="2017" name="Nat. Microbiol.">
        <title>Global analysis of biosynthetic gene clusters reveals vast potential of secondary metabolite production in Penicillium species.</title>
        <authorList>
            <person name="Nielsen J.C."/>
            <person name="Grijseels S."/>
            <person name="Prigent S."/>
            <person name="Ji B."/>
            <person name="Dainat J."/>
            <person name="Nielsen K.F."/>
            <person name="Frisvad J.C."/>
            <person name="Workman M."/>
            <person name="Nielsen J."/>
        </authorList>
    </citation>
    <scope>NUCLEOTIDE SEQUENCE [LARGE SCALE GENOMIC DNA]</scope>
    <source>
        <strain evidence="13">IBT 31811</strain>
    </source>
</reference>
<dbReference type="Gene3D" id="3.20.20.80">
    <property type="entry name" value="Glycosidases"/>
    <property type="match status" value="1"/>
</dbReference>
<evidence type="ECO:0000313" key="12">
    <source>
        <dbReference type="EMBL" id="OQD86712.1"/>
    </source>
</evidence>
<evidence type="ECO:0000256" key="2">
    <source>
        <dbReference type="ARBA" id="ARBA00009809"/>
    </source>
</evidence>
<feature type="signal peptide" evidence="10">
    <location>
        <begin position="1"/>
        <end position="24"/>
    </location>
</feature>
<evidence type="ECO:0000256" key="4">
    <source>
        <dbReference type="ARBA" id="ARBA00022729"/>
    </source>
</evidence>
<dbReference type="Pfam" id="PF13364">
    <property type="entry name" value="BetaGal_ABD2"/>
    <property type="match status" value="1"/>
</dbReference>
<evidence type="ECO:0000256" key="5">
    <source>
        <dbReference type="ARBA" id="ARBA00022801"/>
    </source>
</evidence>
<keyword evidence="4 10" id="KW-0732">Signal</keyword>
<keyword evidence="5 8" id="KW-0378">Hydrolase</keyword>
<keyword evidence="6" id="KW-0325">Glycoprotein</keyword>
<protein>
    <recommendedName>
        <fullName evidence="3 8">Beta-galactosidase</fullName>
        <ecNumber evidence="3 8">3.2.1.23</ecNumber>
    </recommendedName>
</protein>
<feature type="chain" id="PRO_5012618897" description="Beta-galactosidase" evidence="10">
    <location>
        <begin position="25"/>
        <end position="830"/>
    </location>
</feature>
<keyword evidence="7 8" id="KW-0326">Glycosidase</keyword>
<comment type="caution">
    <text evidence="12">The sequence shown here is derived from an EMBL/GenBank/DDBJ whole genome shotgun (WGS) entry which is preliminary data.</text>
</comment>
<dbReference type="EC" id="3.2.1.23" evidence="3 8"/>
<dbReference type="Pfam" id="PF13363">
    <property type="entry name" value="BetaGal_dom3"/>
    <property type="match status" value="1"/>
</dbReference>
<gene>
    <name evidence="12" type="ORF">PENANT_c007G05840</name>
</gene>
<evidence type="ECO:0000256" key="9">
    <source>
        <dbReference type="RuleBase" id="RU003679"/>
    </source>
</evidence>
<evidence type="ECO:0000256" key="6">
    <source>
        <dbReference type="ARBA" id="ARBA00023180"/>
    </source>
</evidence>
<name>A0A1V6QCF8_9EURO</name>
<keyword evidence="13" id="KW-1185">Reference proteome</keyword>
<dbReference type="Proteomes" id="UP000191672">
    <property type="component" value="Unassembled WGS sequence"/>
</dbReference>
<evidence type="ECO:0000256" key="1">
    <source>
        <dbReference type="ARBA" id="ARBA00001412"/>
    </source>
</evidence>
<dbReference type="FunFam" id="2.102.20.10:FF:000001">
    <property type="entry name" value="Beta-galactosidase A"/>
    <property type="match status" value="1"/>
</dbReference>
<dbReference type="Gene3D" id="2.102.20.10">
    <property type="entry name" value="Beta-galactosidase, domain 2"/>
    <property type="match status" value="1"/>
</dbReference>
<dbReference type="SUPFAM" id="SSF117100">
    <property type="entry name" value="Beta-galactosidase LacA, domain 3"/>
    <property type="match status" value="1"/>
</dbReference>
<dbReference type="InterPro" id="IPR008979">
    <property type="entry name" value="Galactose-bd-like_sf"/>
</dbReference>
<dbReference type="Gene3D" id="2.60.120.260">
    <property type="entry name" value="Galactose-binding domain-like"/>
    <property type="match status" value="1"/>
</dbReference>
<dbReference type="Pfam" id="PF01301">
    <property type="entry name" value="Glyco_hydro_35"/>
    <property type="match status" value="1"/>
</dbReference>
<organism evidence="12 13">
    <name type="scientific">Penicillium antarcticum</name>
    <dbReference type="NCBI Taxonomy" id="416450"/>
    <lineage>
        <taxon>Eukaryota</taxon>
        <taxon>Fungi</taxon>
        <taxon>Dikarya</taxon>
        <taxon>Ascomycota</taxon>
        <taxon>Pezizomycotina</taxon>
        <taxon>Eurotiomycetes</taxon>
        <taxon>Eurotiomycetidae</taxon>
        <taxon>Eurotiales</taxon>
        <taxon>Aspergillaceae</taxon>
        <taxon>Penicillium</taxon>
    </lineage>
</organism>
<proteinExistence type="inferred from homology"/>
<sequence length="830" mass="91145">MLLNKAKLIALLSAAASLLPGSSGSRNPAQSNGRKDLVTYDQHSIIVRGERLMIFSGEFHPFRLPVPGLWLDIFQKIKSMGFTGVSFYTDWSLLEGNPGHFITDGIWSLDKFFNAATQAGIYLIARPGPYINAETTGGGIPGWVLRQQAVIRSDDPEYLNTTAKYVSTLGQIIERAQITHGGPVIMVQPENEFSTWPDVTNFPSEMNRGYMAHVEKQLLDAGITVPLIDNDNLNLGYFAPGSGVGEVDIYGIDSYPMRYDCAHPTVWPTYRFPYNWQILHEQNSPTTPFAIAEFQGGSGEGWGGVDQDMCGQLVNEEAVRVVYKNNYSFGVKIFNIYMTFGGTNWGNLGYMGGDTSYDYGAAIAEDRTISREKYSEQKLEANFLKVSPAYLAATSHLGVNGSYGAPAAIAVTPLIGNGTQTNFYVVRHADFTSTDKTQYILNLATSVGNITIPQLGGQLALNGRDSKFHVTDYDVGGINLIYSSAEIFTWAKGAQSARLLILYGGAGEIHEFALPSHFGKPTVAEGTGITIKRRGVSWVLQWHVTPNRRIVRVADLEINLLWRNEAYNYWVMELPTSGPIGNYSSPSKDVVVLKAGYLILTADLIDMRLCLTGDVNATTDIEVISSPAKHLHSITFNGEELKTSISPDRKISGTVRYNLAKFGIPDLSNLEWRFLDSLPEIMTSYDDSAWTLCTLKSTHNPRALNTPTSLYSMDYGYHTGSLFYRGHFNANGQESNVWLNVSGGTGFGHSVWLNNTFLGSWTGSSANSTIVHNVTLPSALSRGSPYVLSILIDHMGQDEEAPGTDGIKFPRGILNHGISGPIRCLVEADW</sequence>
<dbReference type="SUPFAM" id="SSF51011">
    <property type="entry name" value="Glycosyl hydrolase domain"/>
    <property type="match status" value="1"/>
</dbReference>
<accession>A0A1V6QCF8</accession>
<dbReference type="InterPro" id="IPR031330">
    <property type="entry name" value="Gly_Hdrlase_35_cat"/>
</dbReference>
<evidence type="ECO:0000256" key="7">
    <source>
        <dbReference type="ARBA" id="ARBA00023295"/>
    </source>
</evidence>
<dbReference type="InterPro" id="IPR018954">
    <property type="entry name" value="Betagal_dom2"/>
</dbReference>
<dbReference type="InterPro" id="IPR036833">
    <property type="entry name" value="BetaGal_dom3_sf"/>
</dbReference>
<evidence type="ECO:0000313" key="13">
    <source>
        <dbReference type="Proteomes" id="UP000191672"/>
    </source>
</evidence>
<dbReference type="SUPFAM" id="SSF51445">
    <property type="entry name" value="(Trans)glycosidases"/>
    <property type="match status" value="1"/>
</dbReference>
<dbReference type="FunFam" id="3.20.20.80:FF:000040">
    <property type="entry name" value="Beta-galactosidase A"/>
    <property type="match status" value="1"/>
</dbReference>
<dbReference type="InterPro" id="IPR025972">
    <property type="entry name" value="BetaGal_dom3"/>
</dbReference>
<dbReference type="PRINTS" id="PR00742">
    <property type="entry name" value="GLHYDRLASE35"/>
</dbReference>
<dbReference type="PROSITE" id="PS01182">
    <property type="entry name" value="GLYCOSYL_HYDROL_F35"/>
    <property type="match status" value="1"/>
</dbReference>
<feature type="domain" description="Beta-galactosidase" evidence="11">
    <location>
        <begin position="390"/>
        <end position="569"/>
    </location>
</feature>
<dbReference type="AlphaFoldDB" id="A0A1V6QCF8"/>